<gene>
    <name evidence="2" type="ORF">Dsin_005653</name>
</gene>
<dbReference type="EMBL" id="JANJYJ010000002">
    <property type="protein sequence ID" value="KAK3225791.1"/>
    <property type="molecule type" value="Genomic_DNA"/>
</dbReference>
<dbReference type="Proteomes" id="UP001281410">
    <property type="component" value="Unassembled WGS sequence"/>
</dbReference>
<dbReference type="AlphaFoldDB" id="A0AAE0AWV3"/>
<reference evidence="2" key="1">
    <citation type="journal article" date="2023" name="Plant J.">
        <title>Genome sequences and population genomics provide insights into the demographic history, inbreeding, and mutation load of two 'living fossil' tree species of Dipteronia.</title>
        <authorList>
            <person name="Feng Y."/>
            <person name="Comes H.P."/>
            <person name="Chen J."/>
            <person name="Zhu S."/>
            <person name="Lu R."/>
            <person name="Zhang X."/>
            <person name="Li P."/>
            <person name="Qiu J."/>
            <person name="Olsen K.M."/>
            <person name="Qiu Y."/>
        </authorList>
    </citation>
    <scope>NUCLEOTIDE SEQUENCE</scope>
    <source>
        <strain evidence="2">NBL</strain>
    </source>
</reference>
<protein>
    <submittedName>
        <fullName evidence="2">Uncharacterized protein</fullName>
    </submittedName>
</protein>
<organism evidence="2 3">
    <name type="scientific">Dipteronia sinensis</name>
    <dbReference type="NCBI Taxonomy" id="43782"/>
    <lineage>
        <taxon>Eukaryota</taxon>
        <taxon>Viridiplantae</taxon>
        <taxon>Streptophyta</taxon>
        <taxon>Embryophyta</taxon>
        <taxon>Tracheophyta</taxon>
        <taxon>Spermatophyta</taxon>
        <taxon>Magnoliopsida</taxon>
        <taxon>eudicotyledons</taxon>
        <taxon>Gunneridae</taxon>
        <taxon>Pentapetalae</taxon>
        <taxon>rosids</taxon>
        <taxon>malvids</taxon>
        <taxon>Sapindales</taxon>
        <taxon>Sapindaceae</taxon>
        <taxon>Hippocastanoideae</taxon>
        <taxon>Acereae</taxon>
        <taxon>Dipteronia</taxon>
    </lineage>
</organism>
<dbReference type="Gene3D" id="2.40.70.10">
    <property type="entry name" value="Acid Proteases"/>
    <property type="match status" value="1"/>
</dbReference>
<proteinExistence type="predicted"/>
<dbReference type="InterPro" id="IPR021109">
    <property type="entry name" value="Peptidase_aspartic_dom_sf"/>
</dbReference>
<sequence length="94" mass="10294">MSEEVSKMEHELGPNHQEHLGGNISAFIHKGLPPKLKYLGIFTVDISNGGTSNEQTMLDLGSEINLMPSSVYKRLKLGELKHTSMSLVLADQSS</sequence>
<dbReference type="PANTHER" id="PTHR33067">
    <property type="entry name" value="RNA-DIRECTED DNA POLYMERASE-RELATED"/>
    <property type="match status" value="1"/>
</dbReference>
<feature type="region of interest" description="Disordered" evidence="1">
    <location>
        <begin position="1"/>
        <end position="20"/>
    </location>
</feature>
<feature type="compositionally biased region" description="Basic and acidic residues" evidence="1">
    <location>
        <begin position="1"/>
        <end position="19"/>
    </location>
</feature>
<evidence type="ECO:0000313" key="3">
    <source>
        <dbReference type="Proteomes" id="UP001281410"/>
    </source>
</evidence>
<dbReference type="PANTHER" id="PTHR33067:SF9">
    <property type="entry name" value="RNA-DIRECTED DNA POLYMERASE"/>
    <property type="match status" value="1"/>
</dbReference>
<accession>A0AAE0AWV3</accession>
<evidence type="ECO:0000313" key="2">
    <source>
        <dbReference type="EMBL" id="KAK3225791.1"/>
    </source>
</evidence>
<comment type="caution">
    <text evidence="2">The sequence shown here is derived from an EMBL/GenBank/DDBJ whole genome shotgun (WGS) entry which is preliminary data.</text>
</comment>
<keyword evidence="3" id="KW-1185">Reference proteome</keyword>
<evidence type="ECO:0000256" key="1">
    <source>
        <dbReference type="SAM" id="MobiDB-lite"/>
    </source>
</evidence>
<name>A0AAE0AWV3_9ROSI</name>